<accession>A0AA96GMZ7</accession>
<dbReference type="InterPro" id="IPR000748">
    <property type="entry name" value="PsdUridine_synth_RsuA/RluB/E/F"/>
</dbReference>
<dbReference type="Gene3D" id="3.30.70.580">
    <property type="entry name" value="Pseudouridine synthase I, catalytic domain, N-terminal subdomain"/>
    <property type="match status" value="1"/>
</dbReference>
<dbReference type="PANTHER" id="PTHR47683">
    <property type="entry name" value="PSEUDOURIDINE SYNTHASE FAMILY PROTEIN-RELATED"/>
    <property type="match status" value="1"/>
</dbReference>
<dbReference type="NCBIfam" id="TIGR00093">
    <property type="entry name" value="pseudouridine synthase"/>
    <property type="match status" value="1"/>
</dbReference>
<dbReference type="RefSeq" id="WP_312748592.1">
    <property type="nucleotide sequence ID" value="NZ_CP116968.1"/>
</dbReference>
<dbReference type="PANTHER" id="PTHR47683:SF2">
    <property type="entry name" value="RNA-BINDING S4 DOMAIN-CONTAINING PROTEIN"/>
    <property type="match status" value="1"/>
</dbReference>
<sequence length="233" mass="26293">MSVLRQKPPEISNSSATGDSTKKPGMPDFKGLDAGTGPSPRARTSVILFHKPKGYLVTRKDERERKTVYHILPPFLLQEGWVPIGRLDKDSRGLLLFTQDGTMVDRLTAPGGCEKTYEVEIRGRISDDDLSRVLQGVSTSIGILKVHRITKKREVGPKTQLEVVLQEGKNRHLRRIFHALKDPKFHTPLKVLDLKRIQIGTLPLDIPVGTWRFSTPDEERQLLAIFKIPIHRG</sequence>
<proteinExistence type="predicted"/>
<dbReference type="Pfam" id="PF00849">
    <property type="entry name" value="PseudoU_synth_2"/>
    <property type="match status" value="1"/>
</dbReference>
<dbReference type="InterPro" id="IPR042092">
    <property type="entry name" value="PsdUridine_s_RsuA/RluB/E/F_cat"/>
</dbReference>
<dbReference type="GO" id="GO:0140098">
    <property type="term" value="F:catalytic activity, acting on RNA"/>
    <property type="evidence" value="ECO:0007669"/>
    <property type="project" value="UniProtKB-ARBA"/>
</dbReference>
<dbReference type="AlphaFoldDB" id="A0AA96GMZ7"/>
<evidence type="ECO:0000313" key="5">
    <source>
        <dbReference type="Proteomes" id="UP001302494"/>
    </source>
</evidence>
<keyword evidence="1" id="KW-0413">Isomerase</keyword>
<dbReference type="Proteomes" id="UP001302494">
    <property type="component" value="Chromosome"/>
</dbReference>
<evidence type="ECO:0000259" key="3">
    <source>
        <dbReference type="Pfam" id="PF00849"/>
    </source>
</evidence>
<organism evidence="4 5">
    <name type="scientific">Candidatus Nitrospira neomarina</name>
    <dbReference type="NCBI Taxonomy" id="3020899"/>
    <lineage>
        <taxon>Bacteria</taxon>
        <taxon>Pseudomonadati</taxon>
        <taxon>Nitrospirota</taxon>
        <taxon>Nitrospiria</taxon>
        <taxon>Nitrospirales</taxon>
        <taxon>Nitrospiraceae</taxon>
        <taxon>Nitrospira</taxon>
    </lineage>
</organism>
<name>A0AA96GMZ7_9BACT</name>
<dbReference type="GO" id="GO:0006396">
    <property type="term" value="P:RNA processing"/>
    <property type="evidence" value="ECO:0007669"/>
    <property type="project" value="UniProtKB-ARBA"/>
</dbReference>
<dbReference type="GO" id="GO:0003723">
    <property type="term" value="F:RNA binding"/>
    <property type="evidence" value="ECO:0007669"/>
    <property type="project" value="InterPro"/>
</dbReference>
<dbReference type="GO" id="GO:0009982">
    <property type="term" value="F:pseudouridine synthase activity"/>
    <property type="evidence" value="ECO:0007669"/>
    <property type="project" value="InterPro"/>
</dbReference>
<dbReference type="InterPro" id="IPR050343">
    <property type="entry name" value="RsuA_PseudoU_synthase"/>
</dbReference>
<dbReference type="InterPro" id="IPR020094">
    <property type="entry name" value="TruA/RsuA/RluB/E/F_N"/>
</dbReference>
<gene>
    <name evidence="4" type="ORF">PQG83_08825</name>
</gene>
<evidence type="ECO:0000256" key="1">
    <source>
        <dbReference type="ARBA" id="ARBA00023235"/>
    </source>
</evidence>
<feature type="domain" description="Pseudouridine synthase RsuA/RluA-like" evidence="3">
    <location>
        <begin position="46"/>
        <end position="178"/>
    </location>
</feature>
<dbReference type="KEGG" id="nneo:PQG83_08825"/>
<evidence type="ECO:0000313" key="4">
    <source>
        <dbReference type="EMBL" id="WNM63842.1"/>
    </source>
</evidence>
<dbReference type="InterPro" id="IPR006145">
    <property type="entry name" value="PsdUridine_synth_RsuA/RluA"/>
</dbReference>
<evidence type="ECO:0000256" key="2">
    <source>
        <dbReference type="SAM" id="MobiDB-lite"/>
    </source>
</evidence>
<dbReference type="GO" id="GO:0001522">
    <property type="term" value="P:pseudouridine synthesis"/>
    <property type="evidence" value="ECO:0007669"/>
    <property type="project" value="InterPro"/>
</dbReference>
<reference evidence="4 5" key="1">
    <citation type="submission" date="2023-01" db="EMBL/GenBank/DDBJ databases">
        <title>Cultivation and genomic characterization of new, ubiquitous marine nitrite-oxidizing bacteria from the Nitrospirales.</title>
        <authorList>
            <person name="Mueller A.J."/>
            <person name="Daebeler A."/>
            <person name="Herbold C.W."/>
            <person name="Kirkegaard R.H."/>
            <person name="Daims H."/>
        </authorList>
    </citation>
    <scope>NUCLEOTIDE SEQUENCE [LARGE SCALE GENOMIC DNA]</scope>
    <source>
        <strain evidence="4 5">DK</strain>
    </source>
</reference>
<dbReference type="EMBL" id="CP116968">
    <property type="protein sequence ID" value="WNM63842.1"/>
    <property type="molecule type" value="Genomic_DNA"/>
</dbReference>
<dbReference type="Gene3D" id="3.30.70.1560">
    <property type="entry name" value="Alpha-L RNA-binding motif"/>
    <property type="match status" value="1"/>
</dbReference>
<feature type="region of interest" description="Disordered" evidence="2">
    <location>
        <begin position="1"/>
        <end position="44"/>
    </location>
</feature>
<dbReference type="InterPro" id="IPR020103">
    <property type="entry name" value="PsdUridine_synth_cat_dom_sf"/>
</dbReference>
<dbReference type="SUPFAM" id="SSF55120">
    <property type="entry name" value="Pseudouridine synthase"/>
    <property type="match status" value="1"/>
</dbReference>
<keyword evidence="5" id="KW-1185">Reference proteome</keyword>
<protein>
    <submittedName>
        <fullName evidence="4">Pseudouridine synthase</fullName>
    </submittedName>
</protein>